<dbReference type="ExpressionAtlas" id="A0A3L6FA25">
    <property type="expression patterns" value="baseline"/>
</dbReference>
<dbReference type="EMBL" id="NCVQ01000004">
    <property type="protein sequence ID" value="PWZ30036.1"/>
    <property type="molecule type" value="Genomic_DNA"/>
</dbReference>
<proteinExistence type="predicted"/>
<dbReference type="Proteomes" id="UP000251960">
    <property type="component" value="Chromosome 3"/>
</dbReference>
<protein>
    <submittedName>
        <fullName evidence="1">Uncharacterized protein</fullName>
    </submittedName>
</protein>
<name>A0A3L6FA25_MAIZE</name>
<sequence length="368" mass="41625">MPHLALVRIGALVRHSRREFFPQSRMRGFVFVSQLTNHRGSNQILFFPSSHEHLKIIEDNGPGAAFYASAKAMTNGNHTFYVSKLIQRLARFSKYDTMYHLHRYIMKCSSWNINDDQLKGRKQLLQNPCLKVPNVSYLTMGVKYMYGLASSGMTSLIKHGSKSSTPEPSRHRRSCLRSPVLPFERSRDDDPEIDRDVIKWPKKPILLDTDLCEVDDCWHDTPLDGFSLNLYALVAHSSYCSVCLQIPHVDLELQALRAEADRHLRVHDVAASRHSLHVGDLDRATQGGSQDEVVWETTLQKGLANLFPMVFMQQTYVGNSTDLDDEPDGENPCGVQKGFEAMVFHPEQADSRYGMVLSAPVAAHGLRC</sequence>
<gene>
    <name evidence="1" type="ORF">Zm00014a_043382</name>
</gene>
<comment type="caution">
    <text evidence="1">The sequence shown here is derived from an EMBL/GenBank/DDBJ whole genome shotgun (WGS) entry which is preliminary data.</text>
</comment>
<dbReference type="AlphaFoldDB" id="A0A3L6FA25"/>
<accession>A0A3L6FA25</accession>
<evidence type="ECO:0000313" key="1">
    <source>
        <dbReference type="EMBL" id="PWZ30036.1"/>
    </source>
</evidence>
<organism evidence="1">
    <name type="scientific">Zea mays</name>
    <name type="common">Maize</name>
    <dbReference type="NCBI Taxonomy" id="4577"/>
    <lineage>
        <taxon>Eukaryota</taxon>
        <taxon>Viridiplantae</taxon>
        <taxon>Streptophyta</taxon>
        <taxon>Embryophyta</taxon>
        <taxon>Tracheophyta</taxon>
        <taxon>Spermatophyta</taxon>
        <taxon>Magnoliopsida</taxon>
        <taxon>Liliopsida</taxon>
        <taxon>Poales</taxon>
        <taxon>Poaceae</taxon>
        <taxon>PACMAD clade</taxon>
        <taxon>Panicoideae</taxon>
        <taxon>Andropogonodae</taxon>
        <taxon>Andropogoneae</taxon>
        <taxon>Tripsacinae</taxon>
        <taxon>Zea</taxon>
    </lineage>
</organism>
<reference evidence="1" key="1">
    <citation type="journal article" date="2018" name="Nat. Genet.">
        <title>Extensive intraspecific gene order and gene structural variations between Mo17 and other maize genomes.</title>
        <authorList>
            <person name="Sun S."/>
            <person name="Zhou Y."/>
            <person name="Chen J."/>
            <person name="Shi J."/>
            <person name="Zhao H."/>
            <person name="Zhao H."/>
            <person name="Song W."/>
            <person name="Zhang M."/>
            <person name="Cui Y."/>
            <person name="Dong X."/>
            <person name="Liu H."/>
            <person name="Ma X."/>
            <person name="Jiao Y."/>
            <person name="Wang B."/>
            <person name="Wei X."/>
            <person name="Stein J.C."/>
            <person name="Glaubitz J.C."/>
            <person name="Lu F."/>
            <person name="Yu G."/>
            <person name="Liang C."/>
            <person name="Fengler K."/>
            <person name="Li B."/>
            <person name="Rafalski A."/>
            <person name="Schnable P.S."/>
            <person name="Ware D.H."/>
            <person name="Buckler E.S."/>
            <person name="Lai J."/>
        </authorList>
    </citation>
    <scope>NUCLEOTIDE SEQUENCE [LARGE SCALE GENOMIC DNA]</scope>
    <source>
        <tissue evidence="1">Seedling</tissue>
    </source>
</reference>